<evidence type="ECO:0000313" key="1">
    <source>
        <dbReference type="EMBL" id="EPB83857.1"/>
    </source>
</evidence>
<dbReference type="OrthoDB" id="2213064at2759"/>
<proteinExistence type="predicted"/>
<accession>S2J6H3</accession>
<reference evidence="2" key="1">
    <citation type="submission" date="2013-05" db="EMBL/GenBank/DDBJ databases">
        <title>The Genome sequence of Mucor circinelloides f. circinelloides 1006PhL.</title>
        <authorList>
            <consortium name="The Broad Institute Genomics Platform"/>
            <person name="Cuomo C."/>
            <person name="Earl A."/>
            <person name="Findley K."/>
            <person name="Lee S.C."/>
            <person name="Walker B."/>
            <person name="Young S."/>
            <person name="Zeng Q."/>
            <person name="Gargeya S."/>
            <person name="Fitzgerald M."/>
            <person name="Haas B."/>
            <person name="Abouelleil A."/>
            <person name="Allen A.W."/>
            <person name="Alvarado L."/>
            <person name="Arachchi H.M."/>
            <person name="Berlin A.M."/>
            <person name="Chapman S.B."/>
            <person name="Gainer-Dewar J."/>
            <person name="Goldberg J."/>
            <person name="Griggs A."/>
            <person name="Gujja S."/>
            <person name="Hansen M."/>
            <person name="Howarth C."/>
            <person name="Imamovic A."/>
            <person name="Ireland A."/>
            <person name="Larimer J."/>
            <person name="McCowan C."/>
            <person name="Murphy C."/>
            <person name="Pearson M."/>
            <person name="Poon T.W."/>
            <person name="Priest M."/>
            <person name="Roberts A."/>
            <person name="Saif S."/>
            <person name="Shea T."/>
            <person name="Sisk P."/>
            <person name="Sykes S."/>
            <person name="Wortman J."/>
            <person name="Nusbaum C."/>
            <person name="Birren B."/>
        </authorList>
    </citation>
    <scope>NUCLEOTIDE SEQUENCE [LARGE SCALE GENOMIC DNA]</scope>
    <source>
        <strain evidence="2">1006PhL</strain>
    </source>
</reference>
<dbReference type="OMA" id="FFRRAQW"/>
<name>S2J6H3_MUCC1</name>
<gene>
    <name evidence="1" type="ORF">HMPREF1544_09369</name>
</gene>
<protein>
    <submittedName>
        <fullName evidence="1">Uncharacterized protein</fullName>
    </submittedName>
</protein>
<evidence type="ECO:0000313" key="2">
    <source>
        <dbReference type="Proteomes" id="UP000014254"/>
    </source>
</evidence>
<keyword evidence="2" id="KW-1185">Reference proteome</keyword>
<dbReference type="Proteomes" id="UP000014254">
    <property type="component" value="Unassembled WGS sequence"/>
</dbReference>
<dbReference type="InParanoid" id="S2J6H3"/>
<organism evidence="1 2">
    <name type="scientific">Mucor circinelloides f. circinelloides (strain 1006PhL)</name>
    <name type="common">Mucormycosis agent</name>
    <name type="synonym">Calyptromyces circinelloides</name>
    <dbReference type="NCBI Taxonomy" id="1220926"/>
    <lineage>
        <taxon>Eukaryota</taxon>
        <taxon>Fungi</taxon>
        <taxon>Fungi incertae sedis</taxon>
        <taxon>Mucoromycota</taxon>
        <taxon>Mucoromycotina</taxon>
        <taxon>Mucoromycetes</taxon>
        <taxon>Mucorales</taxon>
        <taxon>Mucorineae</taxon>
        <taxon>Mucoraceae</taxon>
        <taxon>Mucor</taxon>
    </lineage>
</organism>
<dbReference type="VEuPathDB" id="FungiDB:HMPREF1544_09369"/>
<dbReference type="EMBL" id="KE124056">
    <property type="protein sequence ID" value="EPB83857.1"/>
    <property type="molecule type" value="Genomic_DNA"/>
</dbReference>
<sequence length="325" mass="37364">MSVGTVIKREALRLSPSYHSVDVQSKAIVLLGLNSILDLSFKHPDAQTAFFRRAQWKQLRAHYPLKKYSIGDYTHISEFFSSIRDIYNKKKSFDVNWLNLYKELKRLDAKYDPNIEATHNDLNFCVHLMLQIISIIKYQPSLFEDQVDFSEWDFVVKFWGVVTERLFHATDLRLKWGDTHLTVSDLLFKVDTRILHDKVRQRYNAETDIGVCEAAEEDPGNAKYIGDRCKVMIESKAVIDRFVLDGCLIDSVDSLQVGGLEVHFDNTSLAESGLYIGTQFYSATIGKSLSDLSKYLDLAFHLLCFCDQCVSISKLYEDRLNSTQV</sequence>
<dbReference type="AlphaFoldDB" id="S2J6H3"/>
<dbReference type="eggNOG" id="ENOG502RAET">
    <property type="taxonomic scope" value="Eukaryota"/>
</dbReference>